<evidence type="ECO:0000313" key="3">
    <source>
        <dbReference type="Proteomes" id="UP000092993"/>
    </source>
</evidence>
<reference evidence="2 3" key="1">
    <citation type="submission" date="2016-03" db="EMBL/GenBank/DDBJ databases">
        <title>Whole genome sequencing of Grifola frondosa 9006-11.</title>
        <authorList>
            <person name="Min B."/>
            <person name="Park H."/>
            <person name="Kim J.-G."/>
            <person name="Cho H."/>
            <person name="Oh Y.-L."/>
            <person name="Kong W.-S."/>
            <person name="Choi I.-G."/>
        </authorList>
    </citation>
    <scope>NUCLEOTIDE SEQUENCE [LARGE SCALE GENOMIC DNA]</scope>
    <source>
        <strain evidence="2 3">9006-11</strain>
    </source>
</reference>
<feature type="compositionally biased region" description="Polar residues" evidence="1">
    <location>
        <begin position="1"/>
        <end position="14"/>
    </location>
</feature>
<feature type="compositionally biased region" description="Low complexity" evidence="1">
    <location>
        <begin position="15"/>
        <end position="28"/>
    </location>
</feature>
<dbReference type="EMBL" id="LUGG01000018">
    <property type="protein sequence ID" value="OBZ69255.1"/>
    <property type="molecule type" value="Genomic_DNA"/>
</dbReference>
<name>A0A1C7LX24_GRIFR</name>
<evidence type="ECO:0000313" key="2">
    <source>
        <dbReference type="EMBL" id="OBZ69255.1"/>
    </source>
</evidence>
<protein>
    <submittedName>
        <fullName evidence="2">Uncharacterized protein</fullName>
    </submittedName>
</protein>
<evidence type="ECO:0000256" key="1">
    <source>
        <dbReference type="SAM" id="MobiDB-lite"/>
    </source>
</evidence>
<feature type="region of interest" description="Disordered" evidence="1">
    <location>
        <begin position="1"/>
        <end position="57"/>
    </location>
</feature>
<accession>A0A1C7LX24</accession>
<keyword evidence="3" id="KW-1185">Reference proteome</keyword>
<dbReference type="AlphaFoldDB" id="A0A1C7LX24"/>
<gene>
    <name evidence="2" type="ORF">A0H81_10719</name>
</gene>
<proteinExistence type="predicted"/>
<sequence>MASSLWSSPNRTTPLASSSVLSHNSKLSANLGSGWGGKKPVSGSTSKALPLNDPGRTATPPTALLYVMKKQGISELASPRSSTIGVLALPALKLPQMRSRRRNNSTLPLMPISMSFLITPSLDRLHGKSGCISVKSFRH</sequence>
<comment type="caution">
    <text evidence="2">The sequence shown here is derived from an EMBL/GenBank/DDBJ whole genome shotgun (WGS) entry which is preliminary data.</text>
</comment>
<organism evidence="2 3">
    <name type="scientific">Grifola frondosa</name>
    <name type="common">Maitake</name>
    <name type="synonym">Polyporus frondosus</name>
    <dbReference type="NCBI Taxonomy" id="5627"/>
    <lineage>
        <taxon>Eukaryota</taxon>
        <taxon>Fungi</taxon>
        <taxon>Dikarya</taxon>
        <taxon>Basidiomycota</taxon>
        <taxon>Agaricomycotina</taxon>
        <taxon>Agaricomycetes</taxon>
        <taxon>Polyporales</taxon>
        <taxon>Grifolaceae</taxon>
        <taxon>Grifola</taxon>
    </lineage>
</organism>
<dbReference type="Proteomes" id="UP000092993">
    <property type="component" value="Unassembled WGS sequence"/>
</dbReference>